<dbReference type="InterPro" id="IPR050490">
    <property type="entry name" value="Bact_solute-bd_prot1"/>
</dbReference>
<dbReference type="Pfam" id="PF01547">
    <property type="entry name" value="SBP_bac_1"/>
    <property type="match status" value="1"/>
</dbReference>
<dbReference type="SUPFAM" id="SSF53850">
    <property type="entry name" value="Periplasmic binding protein-like II"/>
    <property type="match status" value="1"/>
</dbReference>
<comment type="caution">
    <text evidence="8">The sequence shown here is derived from an EMBL/GenBank/DDBJ whole genome shotgun (WGS) entry which is preliminary data.</text>
</comment>
<dbReference type="Proteomes" id="UP000192939">
    <property type="component" value="Unassembled WGS sequence"/>
</dbReference>
<name>A0ABY1M334_9BACL</name>
<evidence type="ECO:0000313" key="9">
    <source>
        <dbReference type="Proteomes" id="UP000192939"/>
    </source>
</evidence>
<evidence type="ECO:0000313" key="8">
    <source>
        <dbReference type="EMBL" id="SMF64821.1"/>
    </source>
</evidence>
<dbReference type="InterPro" id="IPR006059">
    <property type="entry name" value="SBP"/>
</dbReference>
<organism evidence="8 9">
    <name type="scientific">Paenibacillus barengoltzii J12</name>
    <dbReference type="NCBI Taxonomy" id="935846"/>
    <lineage>
        <taxon>Bacteria</taxon>
        <taxon>Bacillati</taxon>
        <taxon>Bacillota</taxon>
        <taxon>Bacilli</taxon>
        <taxon>Bacillales</taxon>
        <taxon>Paenibacillaceae</taxon>
        <taxon>Paenibacillus</taxon>
    </lineage>
</organism>
<protein>
    <submittedName>
        <fullName evidence="8">Carbohydrate ABC transporter substrate-binding protein, CUT1 family (TC 3.A.1.1.-)</fullName>
    </submittedName>
</protein>
<keyword evidence="9" id="KW-1185">Reference proteome</keyword>
<accession>A0ABY1M334</accession>
<evidence type="ECO:0000256" key="3">
    <source>
        <dbReference type="ARBA" id="ARBA00023136"/>
    </source>
</evidence>
<evidence type="ECO:0000256" key="4">
    <source>
        <dbReference type="ARBA" id="ARBA00023139"/>
    </source>
</evidence>
<keyword evidence="5" id="KW-0449">Lipoprotein</keyword>
<dbReference type="PANTHER" id="PTHR43649:SF33">
    <property type="entry name" value="POLYGALACTURONAN_RHAMNOGALACTURONAN-BINDING PROTEIN YTCQ"/>
    <property type="match status" value="1"/>
</dbReference>
<keyword evidence="3" id="KW-0472">Membrane</keyword>
<sequence length="550" mass="61604">MNRKLVSVLLSLSLSFVLVLVSACSNSTNSSQPAVNGEEPKQATNEKGEVDYAFGSYEETVTLHTVRAEYASAQFPDGDDMTKNIWTRAYKERFNIDVVTDWVTDEYDTKLNLAISSKKLPDVFHVNPTQLQQLIKADMIMDLTEVFNKYASDRVKSYMEADRSSYESGMKDGKLYGIPQMHWGIIDQPDYIWIRNDWKEELGLPDPKTIDDLKNIALKFKEAYGGFGMAVDQTLDYLNLLAVGWGAHPDMWIPGEDGKLVYGTIQPEMKNALADWAEWYKLGIIDPEFAIKDFSAMNAGVVSGKAGIQPYYQWWGYNPGVDVVTNLGKEAVFYPYNIPTVDGKPATHSIFFANGVYTVVNKNCKNPEAVIKLLNFYAYMLDEGAQNEDPETLSAFLDNDIAHVTGAFKIINPETDYTQFEHVSEALKTNDTSKFTTSGMWQKYNNSVEFKKNGTPAATGDYLQQGSPKPAYGLAKSILDNEQYIKTALWGAPPEVLVKYGSTLDDILTEGFTKIIMGAESIDYFDKVVENWRTAGGNEVTEAVNEMYGQ</sequence>
<evidence type="ECO:0000256" key="1">
    <source>
        <dbReference type="ARBA" id="ARBA00022475"/>
    </source>
</evidence>
<keyword evidence="2 7" id="KW-0732">Signal</keyword>
<evidence type="ECO:0000256" key="6">
    <source>
        <dbReference type="SAM" id="MobiDB-lite"/>
    </source>
</evidence>
<dbReference type="Gene3D" id="3.40.190.10">
    <property type="entry name" value="Periplasmic binding protein-like II"/>
    <property type="match status" value="3"/>
</dbReference>
<feature type="region of interest" description="Disordered" evidence="6">
    <location>
        <begin position="27"/>
        <end position="46"/>
    </location>
</feature>
<feature type="chain" id="PRO_5045620813" evidence="7">
    <location>
        <begin position="24"/>
        <end position="550"/>
    </location>
</feature>
<dbReference type="RefSeq" id="WP_176221999.1">
    <property type="nucleotide sequence ID" value="NZ_FXAE01000070.1"/>
</dbReference>
<dbReference type="PANTHER" id="PTHR43649">
    <property type="entry name" value="ARABINOSE-BINDING PROTEIN-RELATED"/>
    <property type="match status" value="1"/>
</dbReference>
<proteinExistence type="predicted"/>
<evidence type="ECO:0000256" key="5">
    <source>
        <dbReference type="ARBA" id="ARBA00023288"/>
    </source>
</evidence>
<keyword evidence="1" id="KW-1003">Cell membrane</keyword>
<reference evidence="8 9" key="1">
    <citation type="submission" date="2017-04" db="EMBL/GenBank/DDBJ databases">
        <authorList>
            <person name="Varghese N."/>
            <person name="Submissions S."/>
        </authorList>
    </citation>
    <scope>NUCLEOTIDE SEQUENCE [LARGE SCALE GENOMIC DNA]</scope>
    <source>
        <strain evidence="8 9">J12</strain>
    </source>
</reference>
<feature type="signal peptide" evidence="7">
    <location>
        <begin position="1"/>
        <end position="23"/>
    </location>
</feature>
<dbReference type="EMBL" id="FXAE01000070">
    <property type="protein sequence ID" value="SMF64821.1"/>
    <property type="molecule type" value="Genomic_DNA"/>
</dbReference>
<evidence type="ECO:0000256" key="7">
    <source>
        <dbReference type="SAM" id="SignalP"/>
    </source>
</evidence>
<gene>
    <name evidence="8" type="ORF">SAMN02744124_04189</name>
</gene>
<evidence type="ECO:0000256" key="2">
    <source>
        <dbReference type="ARBA" id="ARBA00022729"/>
    </source>
</evidence>
<dbReference type="PROSITE" id="PS51257">
    <property type="entry name" value="PROKAR_LIPOPROTEIN"/>
    <property type="match status" value="1"/>
</dbReference>
<keyword evidence="4" id="KW-0564">Palmitate</keyword>